<evidence type="ECO:0000313" key="3">
    <source>
        <dbReference type="Proteomes" id="UP000749646"/>
    </source>
</evidence>
<name>A0A9P6JKK3_9FUNG</name>
<keyword evidence="3" id="KW-1185">Reference proteome</keyword>
<dbReference type="Proteomes" id="UP000749646">
    <property type="component" value="Unassembled WGS sequence"/>
</dbReference>
<organism evidence="2 3">
    <name type="scientific">Modicella reniformis</name>
    <dbReference type="NCBI Taxonomy" id="1440133"/>
    <lineage>
        <taxon>Eukaryota</taxon>
        <taxon>Fungi</taxon>
        <taxon>Fungi incertae sedis</taxon>
        <taxon>Mucoromycota</taxon>
        <taxon>Mortierellomycotina</taxon>
        <taxon>Mortierellomycetes</taxon>
        <taxon>Mortierellales</taxon>
        <taxon>Mortierellaceae</taxon>
        <taxon>Modicella</taxon>
    </lineage>
</organism>
<evidence type="ECO:0000313" key="2">
    <source>
        <dbReference type="EMBL" id="KAF9971639.1"/>
    </source>
</evidence>
<evidence type="ECO:0000256" key="1">
    <source>
        <dbReference type="SAM" id="MobiDB-lite"/>
    </source>
</evidence>
<feature type="compositionally biased region" description="Basic and acidic residues" evidence="1">
    <location>
        <begin position="204"/>
        <end position="225"/>
    </location>
</feature>
<protein>
    <submittedName>
        <fullName evidence="2">Uncharacterized protein</fullName>
    </submittedName>
</protein>
<comment type="caution">
    <text evidence="2">The sequence shown here is derived from an EMBL/GenBank/DDBJ whole genome shotgun (WGS) entry which is preliminary data.</text>
</comment>
<accession>A0A9P6JKK3</accession>
<gene>
    <name evidence="2" type="ORF">BGZ65_010292</name>
</gene>
<dbReference type="AlphaFoldDB" id="A0A9P6JKK3"/>
<dbReference type="OrthoDB" id="2447873at2759"/>
<feature type="non-terminal residue" evidence="2">
    <location>
        <position position="225"/>
    </location>
</feature>
<dbReference type="EMBL" id="JAAAHW010004780">
    <property type="protein sequence ID" value="KAF9971639.1"/>
    <property type="molecule type" value="Genomic_DNA"/>
</dbReference>
<reference evidence="2" key="1">
    <citation type="journal article" date="2020" name="Fungal Divers.">
        <title>Resolving the Mortierellaceae phylogeny through synthesis of multi-gene phylogenetics and phylogenomics.</title>
        <authorList>
            <person name="Vandepol N."/>
            <person name="Liber J."/>
            <person name="Desiro A."/>
            <person name="Na H."/>
            <person name="Kennedy M."/>
            <person name="Barry K."/>
            <person name="Grigoriev I.V."/>
            <person name="Miller A.N."/>
            <person name="O'Donnell K."/>
            <person name="Stajich J.E."/>
            <person name="Bonito G."/>
        </authorList>
    </citation>
    <scope>NUCLEOTIDE SEQUENCE</scope>
    <source>
        <strain evidence="2">MES-2147</strain>
    </source>
</reference>
<feature type="region of interest" description="Disordered" evidence="1">
    <location>
        <begin position="203"/>
        <end position="225"/>
    </location>
</feature>
<sequence>MLALYEKLQKAAPNAQAFRAQFSSKVITIPTHHDPKSRQRVIRWKDILQYFKDAEGIMNGDDAVLFVTDDDLEDLIPLRIAHRPDIVLAVVTNTIRGDSSNMMNPSSALLPMLGSSSRNYSAVENVSNNDCRIERITEIDDNQALVVRTPGILSEILVQGTEGSEQLRQLKQQTEQLQQTDKQIQQTLQHIQQQVDEILQQTQQKDRQKQQVDMAVEKMEQQSQQ</sequence>
<proteinExistence type="predicted"/>